<name>A0A4R5W7F0_9BURK</name>
<dbReference type="OrthoDB" id="271716at2"/>
<comment type="caution">
    <text evidence="3">The sequence shown here is derived from an EMBL/GenBank/DDBJ whole genome shotgun (WGS) entry which is preliminary data.</text>
</comment>
<dbReference type="Pfam" id="PF13474">
    <property type="entry name" value="SnoaL_3"/>
    <property type="match status" value="1"/>
</dbReference>
<protein>
    <recommendedName>
        <fullName evidence="2">SnoaL-like domain-containing protein</fullName>
    </recommendedName>
</protein>
<dbReference type="InterPro" id="IPR032710">
    <property type="entry name" value="NTF2-like_dom_sf"/>
</dbReference>
<evidence type="ECO:0000256" key="1">
    <source>
        <dbReference type="SAM" id="SignalP"/>
    </source>
</evidence>
<dbReference type="AlphaFoldDB" id="A0A4R5W7F0"/>
<dbReference type="Proteomes" id="UP000294829">
    <property type="component" value="Unassembled WGS sequence"/>
</dbReference>
<reference evidence="3 4" key="1">
    <citation type="submission" date="2019-03" db="EMBL/GenBank/DDBJ databases">
        <title>Sapientia aquatica gen. nov., sp. nov., isolated from a crater lake.</title>
        <authorList>
            <person name="Felfoldi T."/>
            <person name="Szabo A."/>
            <person name="Toth E."/>
            <person name="Schumann P."/>
            <person name="Keki Z."/>
            <person name="Marialigeti K."/>
            <person name="Mathe I."/>
        </authorList>
    </citation>
    <scope>NUCLEOTIDE SEQUENCE [LARGE SCALE GENOMIC DNA]</scope>
    <source>
        <strain evidence="3 4">SA-152</strain>
    </source>
</reference>
<keyword evidence="1" id="KW-0732">Signal</keyword>
<sequence>MKQLILICGFLFSFMSAQAQTATGAAISDAALRQQVTQFLDEWHDDAAHANPRYFDKIALHGVYIGTDKSERWEREAFRAWAKPYFDAKKAWEFHAIKRNIAFSDDKSIIWFDEQLNTQMGICQASGVISVTPTGLQIQHYQLSLTVPNDLLDSIQKQISEFDAKHPVK</sequence>
<dbReference type="RefSeq" id="WP_133324956.1">
    <property type="nucleotide sequence ID" value="NZ_SMYL01000001.1"/>
</dbReference>
<evidence type="ECO:0000313" key="4">
    <source>
        <dbReference type="Proteomes" id="UP000294829"/>
    </source>
</evidence>
<feature type="chain" id="PRO_5020983739" description="SnoaL-like domain-containing protein" evidence="1">
    <location>
        <begin position="20"/>
        <end position="169"/>
    </location>
</feature>
<feature type="domain" description="SnoaL-like" evidence="2">
    <location>
        <begin position="36"/>
        <end position="147"/>
    </location>
</feature>
<gene>
    <name evidence="3" type="ORF">E2I14_02140</name>
</gene>
<keyword evidence="4" id="KW-1185">Reference proteome</keyword>
<dbReference type="SUPFAM" id="SSF54427">
    <property type="entry name" value="NTF2-like"/>
    <property type="match status" value="1"/>
</dbReference>
<organism evidence="3 4">
    <name type="scientific">Sapientia aquatica</name>
    <dbReference type="NCBI Taxonomy" id="1549640"/>
    <lineage>
        <taxon>Bacteria</taxon>
        <taxon>Pseudomonadati</taxon>
        <taxon>Pseudomonadota</taxon>
        <taxon>Betaproteobacteria</taxon>
        <taxon>Burkholderiales</taxon>
        <taxon>Oxalobacteraceae</taxon>
        <taxon>Sapientia</taxon>
    </lineage>
</organism>
<proteinExistence type="predicted"/>
<evidence type="ECO:0000313" key="3">
    <source>
        <dbReference type="EMBL" id="TDK68364.1"/>
    </source>
</evidence>
<feature type="signal peptide" evidence="1">
    <location>
        <begin position="1"/>
        <end position="19"/>
    </location>
</feature>
<accession>A0A4R5W7F0</accession>
<evidence type="ECO:0000259" key="2">
    <source>
        <dbReference type="Pfam" id="PF13474"/>
    </source>
</evidence>
<dbReference type="InterPro" id="IPR037401">
    <property type="entry name" value="SnoaL-like"/>
</dbReference>
<dbReference type="EMBL" id="SMYL01000001">
    <property type="protein sequence ID" value="TDK68364.1"/>
    <property type="molecule type" value="Genomic_DNA"/>
</dbReference>